<dbReference type="STRING" id="42354.SAMN05216333_12513"/>
<organism evidence="2 3">
    <name type="scientific">Nitrosomonas oligotropha</name>
    <dbReference type="NCBI Taxonomy" id="42354"/>
    <lineage>
        <taxon>Bacteria</taxon>
        <taxon>Pseudomonadati</taxon>
        <taxon>Pseudomonadota</taxon>
        <taxon>Betaproteobacteria</taxon>
        <taxon>Nitrosomonadales</taxon>
        <taxon>Nitrosomonadaceae</taxon>
        <taxon>Nitrosomonas</taxon>
    </lineage>
</organism>
<gene>
    <name evidence="1" type="ORF">C8R26_1724</name>
    <name evidence="2" type="ORF">SAMN05216333_12513</name>
</gene>
<reference evidence="2" key="2">
    <citation type="submission" date="2016-10" db="EMBL/GenBank/DDBJ databases">
        <authorList>
            <person name="de Groot N.N."/>
        </authorList>
    </citation>
    <scope>NUCLEOTIDE SEQUENCE [LARGE SCALE GENOMIC DNA]</scope>
    <source>
        <strain evidence="2">Nm76</strain>
    </source>
</reference>
<reference evidence="3" key="1">
    <citation type="submission" date="2016-10" db="EMBL/GenBank/DDBJ databases">
        <authorList>
            <person name="Varghese N."/>
            <person name="Submissions S."/>
        </authorList>
    </citation>
    <scope>NUCLEOTIDE SEQUENCE [LARGE SCALE GENOMIC DNA]</scope>
    <source>
        <strain evidence="3">Nm76</strain>
    </source>
</reference>
<dbReference type="Proteomes" id="UP000244128">
    <property type="component" value="Unassembled WGS sequence"/>
</dbReference>
<dbReference type="EMBL" id="FODO01000025">
    <property type="protein sequence ID" value="SEO90858.1"/>
    <property type="molecule type" value="Genomic_DNA"/>
</dbReference>
<dbReference type="Proteomes" id="UP000198814">
    <property type="component" value="Unassembled WGS sequence"/>
</dbReference>
<name>A0A1H8TK41_9PROT</name>
<sequence length="49" mass="5598">MRFLTLSIHYSKPEHTEELFEAIKKVADVARDLEGIVATGAHLKKGWLF</sequence>
<proteinExistence type="predicted"/>
<evidence type="ECO:0000313" key="1">
    <source>
        <dbReference type="EMBL" id="PTQ63741.1"/>
    </source>
</evidence>
<keyword evidence="3" id="KW-1185">Reference proteome</keyword>
<dbReference type="EMBL" id="QAOI01000072">
    <property type="protein sequence ID" value="PTQ63741.1"/>
    <property type="molecule type" value="Genomic_DNA"/>
</dbReference>
<evidence type="ECO:0000313" key="4">
    <source>
        <dbReference type="Proteomes" id="UP000244128"/>
    </source>
</evidence>
<dbReference type="AlphaFoldDB" id="A0A1H8TK41"/>
<protein>
    <submittedName>
        <fullName evidence="2">Uncharacterized protein</fullName>
    </submittedName>
</protein>
<reference evidence="1 4" key="3">
    <citation type="submission" date="2018-04" db="EMBL/GenBank/DDBJ databases">
        <title>Active sludge and wastewater microbial communities from Klosterneuburg, Austria.</title>
        <authorList>
            <person name="Wagner M."/>
        </authorList>
    </citation>
    <scope>NUCLEOTIDE SEQUENCE [LARGE SCALE GENOMIC DNA]</scope>
    <source>
        <strain evidence="1 4">Nm49</strain>
    </source>
</reference>
<evidence type="ECO:0000313" key="3">
    <source>
        <dbReference type="Proteomes" id="UP000198814"/>
    </source>
</evidence>
<evidence type="ECO:0000313" key="2">
    <source>
        <dbReference type="EMBL" id="SEO90858.1"/>
    </source>
</evidence>
<accession>A0A1H8TK41</accession>